<sequence length="368" mass="41813">MLANLATAISRQNDIELVRIVVPPQTEFANKIDSSLYPNIEIVYLEGDIRHFIYHPIVESCHVVYYFWPHGPEFVDVNKPSVITFHDAIILDYVPQFVTGEYIRDYWIKTKSWLENSTKVIVSSQYVKARLISHFGNICNSATVIPHAISPAKYFGATAVTPELAAKLPEKYIIYPANTSPHKNHYNLFLAYARFSRKEQIPLVLFGYLTELLRSEPPYWPDHPSLPTLVSLIKRIGLRIDKDLFPLGLVKDQEVSPLINNAYALIMPSLAEGGGSYPIEEALSMGVPVLCSDIPVMREHLSRRSAKVAWFRPESPDSIAHALEHLVANFKEYKQSAIDGINDPTGTWDDIAKQYISTFRSAYLDYWT</sequence>
<dbReference type="Gene3D" id="3.40.50.2000">
    <property type="entry name" value="Glycogen Phosphorylase B"/>
    <property type="match status" value="2"/>
</dbReference>
<dbReference type="RefSeq" id="WP_306434252.1">
    <property type="nucleotide sequence ID" value="NZ_BOSL01000015.1"/>
</dbReference>
<gene>
    <name evidence="2" type="ORF">J42TS3_40890</name>
</gene>
<protein>
    <recommendedName>
        <fullName evidence="1">Glycosyl transferase family 1 domain-containing protein</fullName>
    </recommendedName>
</protein>
<dbReference type="EMBL" id="BOSL01000015">
    <property type="protein sequence ID" value="GIP55054.1"/>
    <property type="molecule type" value="Genomic_DNA"/>
</dbReference>
<keyword evidence="3" id="KW-1185">Reference proteome</keyword>
<dbReference type="PANTHER" id="PTHR46401">
    <property type="entry name" value="GLYCOSYLTRANSFERASE WBBK-RELATED"/>
    <property type="match status" value="1"/>
</dbReference>
<dbReference type="Pfam" id="PF00534">
    <property type="entry name" value="Glycos_transf_1"/>
    <property type="match status" value="1"/>
</dbReference>
<comment type="caution">
    <text evidence="2">The sequence shown here is derived from an EMBL/GenBank/DDBJ whole genome shotgun (WGS) entry which is preliminary data.</text>
</comment>
<proteinExistence type="predicted"/>
<evidence type="ECO:0000313" key="2">
    <source>
        <dbReference type="EMBL" id="GIP55054.1"/>
    </source>
</evidence>
<feature type="domain" description="Glycosyl transferase family 1" evidence="1">
    <location>
        <begin position="165"/>
        <end position="334"/>
    </location>
</feature>
<dbReference type="PANTHER" id="PTHR46401:SF8">
    <property type="entry name" value="BLL6006 PROTEIN"/>
    <property type="match status" value="1"/>
</dbReference>
<dbReference type="InterPro" id="IPR001296">
    <property type="entry name" value="Glyco_trans_1"/>
</dbReference>
<dbReference type="CDD" id="cd03809">
    <property type="entry name" value="GT4_MtfB-like"/>
    <property type="match status" value="1"/>
</dbReference>
<dbReference type="Proteomes" id="UP000679992">
    <property type="component" value="Unassembled WGS sequence"/>
</dbReference>
<name>A0ABQ4MGE3_9BACL</name>
<evidence type="ECO:0000313" key="3">
    <source>
        <dbReference type="Proteomes" id="UP000679992"/>
    </source>
</evidence>
<reference evidence="2 3" key="1">
    <citation type="submission" date="2021-03" db="EMBL/GenBank/DDBJ databases">
        <title>Antimicrobial resistance genes in bacteria isolated from Japanese honey, and their potential for conferring macrolide and lincosamide resistance in the American foulbrood pathogen Paenibacillus larvae.</title>
        <authorList>
            <person name="Okamoto M."/>
            <person name="Kumagai M."/>
            <person name="Kanamori H."/>
            <person name="Takamatsu D."/>
        </authorList>
    </citation>
    <scope>NUCLEOTIDE SEQUENCE [LARGE SCALE GENOMIC DNA]</scope>
    <source>
        <strain evidence="2 3">J42TS3</strain>
    </source>
</reference>
<accession>A0ABQ4MGE3</accession>
<dbReference type="SUPFAM" id="SSF53756">
    <property type="entry name" value="UDP-Glycosyltransferase/glycogen phosphorylase"/>
    <property type="match status" value="1"/>
</dbReference>
<organism evidence="2 3">
    <name type="scientific">Paenibacillus vini</name>
    <dbReference type="NCBI Taxonomy" id="1476024"/>
    <lineage>
        <taxon>Bacteria</taxon>
        <taxon>Bacillati</taxon>
        <taxon>Bacillota</taxon>
        <taxon>Bacilli</taxon>
        <taxon>Bacillales</taxon>
        <taxon>Paenibacillaceae</taxon>
        <taxon>Paenibacillus</taxon>
    </lineage>
</organism>
<evidence type="ECO:0000259" key="1">
    <source>
        <dbReference type="Pfam" id="PF00534"/>
    </source>
</evidence>